<keyword evidence="2 5" id="KW-0808">Transferase</keyword>
<reference evidence="9 10" key="1">
    <citation type="submission" date="2015-11" db="EMBL/GenBank/DDBJ databases">
        <authorList>
            <person name="Varghese N."/>
        </authorList>
    </citation>
    <scope>NUCLEOTIDE SEQUENCE [LARGE SCALE GENOMIC DNA]</scope>
    <source>
        <strain evidence="8 9">JGI-24</strain>
        <strain evidence="7 10">JGI-25</strain>
    </source>
</reference>
<evidence type="ECO:0000256" key="3">
    <source>
        <dbReference type="ARBA" id="ARBA00022777"/>
    </source>
</evidence>
<dbReference type="InterPro" id="IPR003964">
    <property type="entry name" value="Carb_kinase"/>
</dbReference>
<dbReference type="GO" id="GO:0005829">
    <property type="term" value="C:cytosol"/>
    <property type="evidence" value="ECO:0007669"/>
    <property type="project" value="TreeGrafter"/>
</dbReference>
<dbReference type="InterPro" id="IPR001048">
    <property type="entry name" value="Asp/Glu/Uridylate_kinase"/>
</dbReference>
<evidence type="ECO:0000256" key="1">
    <source>
        <dbReference type="ARBA" id="ARBA00011066"/>
    </source>
</evidence>
<dbReference type="OrthoDB" id="9766717at2"/>
<protein>
    <recommendedName>
        <fullName evidence="4 5">Carbamate kinase</fullName>
    </recommendedName>
</protein>
<dbReference type="GO" id="GO:0019546">
    <property type="term" value="P:L-arginine deiminase pathway"/>
    <property type="evidence" value="ECO:0007669"/>
    <property type="project" value="TreeGrafter"/>
</dbReference>
<dbReference type="PANTHER" id="PTHR30409">
    <property type="entry name" value="CARBAMATE KINASE"/>
    <property type="match status" value="1"/>
</dbReference>
<dbReference type="PANTHER" id="PTHR30409:SF1">
    <property type="entry name" value="CARBAMATE KINASE-RELATED"/>
    <property type="match status" value="1"/>
</dbReference>
<dbReference type="NCBIfam" id="TIGR00746">
    <property type="entry name" value="arcC"/>
    <property type="match status" value="1"/>
</dbReference>
<dbReference type="InterPro" id="IPR036393">
    <property type="entry name" value="AceGlu_kinase-like_sf"/>
</dbReference>
<dbReference type="RefSeq" id="WP_072150586.1">
    <property type="nucleotide sequence ID" value="NZ_CZVU01000058.1"/>
</dbReference>
<evidence type="ECO:0000313" key="9">
    <source>
        <dbReference type="Proteomes" id="UP000243065"/>
    </source>
</evidence>
<organism evidence="8 9">
    <name type="scientific">Kryptobacter tengchongensis</name>
    <dbReference type="NCBI Taxonomy" id="1643429"/>
    <lineage>
        <taxon>Bacteria</taxon>
        <taxon>Pseudomonadati</taxon>
        <taxon>Candidatus Kryptoniota</taxon>
        <taxon>Candidatus Kryptobacter</taxon>
    </lineage>
</organism>
<keyword evidence="9" id="KW-1185">Reference proteome</keyword>
<evidence type="ECO:0000256" key="2">
    <source>
        <dbReference type="ARBA" id="ARBA00022679"/>
    </source>
</evidence>
<dbReference type="EMBL" id="CZVU01000058">
    <property type="protein sequence ID" value="CUT02997.1"/>
    <property type="molecule type" value="Genomic_DNA"/>
</dbReference>
<dbReference type="PIRSF" id="PIRSF000723">
    <property type="entry name" value="Carbamate_kin"/>
    <property type="match status" value="1"/>
</dbReference>
<sequence>MPSKTALLAIGGNSLIRAGQRGTIEEQFENAQKTAEYIVELIKMGFNLVITHGNGPQVGAQLIRSELGSGQVYSMPLDVCVASTQGEIGYILQNSIQKVLWEKGFKNPVITIITQVVVNEDDPAFKKPTKPVGPFYTKEEAQKKRQIGWEIIEDAGRGYRRVVPSPKPIDIVEKEAIRQCLNDGMIVIAVGGGGIPVIKKNGKYIGVEAVIDKDRASAVLAKYLEVDYFIISTDTDKVYLNYKKPEQKALDVISVDEIKKFYLEGHFPPGSMGPKIEAVIDFIENGGECAIITSPENLTEAVFGNAGTKIIKSKT</sequence>
<dbReference type="PRINTS" id="PR01469">
    <property type="entry name" value="CARBMTKINASE"/>
</dbReference>
<dbReference type="FunFam" id="3.40.1160.10:FF:000007">
    <property type="entry name" value="Carbamate kinase"/>
    <property type="match status" value="1"/>
</dbReference>
<comment type="similarity">
    <text evidence="1 5">Belongs to the carbamate kinase family.</text>
</comment>
<dbReference type="Pfam" id="PF00696">
    <property type="entry name" value="AA_kinase"/>
    <property type="match status" value="1"/>
</dbReference>
<dbReference type="CDD" id="cd04235">
    <property type="entry name" value="AAK_CK"/>
    <property type="match status" value="1"/>
</dbReference>
<evidence type="ECO:0000259" key="6">
    <source>
        <dbReference type="Pfam" id="PF00696"/>
    </source>
</evidence>
<gene>
    <name evidence="8" type="ORF">JGI24_01225</name>
    <name evidence="7" type="ORF">JGI25_00136</name>
</gene>
<name>A0A656D7Z6_KRYT1</name>
<evidence type="ECO:0000256" key="5">
    <source>
        <dbReference type="PIRNR" id="PIRNR000723"/>
    </source>
</evidence>
<evidence type="ECO:0000313" key="8">
    <source>
        <dbReference type="EMBL" id="CUT02997.1"/>
    </source>
</evidence>
<keyword evidence="3 5" id="KW-0418">Kinase</keyword>
<accession>A0A656D7Z6</accession>
<dbReference type="SUPFAM" id="SSF53633">
    <property type="entry name" value="Carbamate kinase-like"/>
    <property type="match status" value="1"/>
</dbReference>
<feature type="domain" description="Aspartate/glutamate/uridylate kinase" evidence="6">
    <location>
        <begin position="5"/>
        <end position="293"/>
    </location>
</feature>
<dbReference type="EMBL" id="CZVV01000004">
    <property type="protein sequence ID" value="CUS96607.1"/>
    <property type="molecule type" value="Genomic_DNA"/>
</dbReference>
<dbReference type="NCBIfam" id="NF009007">
    <property type="entry name" value="PRK12352.1"/>
    <property type="match status" value="1"/>
</dbReference>
<dbReference type="AlphaFoldDB" id="A0A656D7Z6"/>
<dbReference type="Proteomes" id="UP000243105">
    <property type="component" value="Unassembled WGS sequence"/>
</dbReference>
<proteinExistence type="inferred from homology"/>
<evidence type="ECO:0000313" key="7">
    <source>
        <dbReference type="EMBL" id="CUS96607.1"/>
    </source>
</evidence>
<dbReference type="GO" id="GO:0008804">
    <property type="term" value="F:carbamate kinase activity"/>
    <property type="evidence" value="ECO:0007669"/>
    <property type="project" value="UniProtKB-UniRule"/>
</dbReference>
<evidence type="ECO:0000256" key="4">
    <source>
        <dbReference type="NCBIfam" id="TIGR00746"/>
    </source>
</evidence>
<dbReference type="Gene3D" id="3.40.1160.10">
    <property type="entry name" value="Acetylglutamate kinase-like"/>
    <property type="match status" value="1"/>
</dbReference>
<evidence type="ECO:0000313" key="10">
    <source>
        <dbReference type="Proteomes" id="UP000243105"/>
    </source>
</evidence>
<dbReference type="Proteomes" id="UP000243065">
    <property type="component" value="Unassembled WGS sequence"/>
</dbReference>